<dbReference type="RefSeq" id="WP_124751160.1">
    <property type="nucleotide sequence ID" value="NZ_RQYS01000017.1"/>
</dbReference>
<evidence type="ECO:0000313" key="3">
    <source>
        <dbReference type="Proteomes" id="UP000278609"/>
    </source>
</evidence>
<protein>
    <submittedName>
        <fullName evidence="2">DUF4300 family protein</fullName>
    </submittedName>
</protein>
<dbReference type="OrthoDB" id="3267930at2"/>
<dbReference type="AlphaFoldDB" id="A0A3P1XTI9"/>
<organism evidence="2 3">
    <name type="scientific">Tannerella forsythia</name>
    <name type="common">Bacteroides forsythus</name>
    <dbReference type="NCBI Taxonomy" id="28112"/>
    <lineage>
        <taxon>Bacteria</taxon>
        <taxon>Pseudomonadati</taxon>
        <taxon>Bacteroidota</taxon>
        <taxon>Bacteroidia</taxon>
        <taxon>Bacteroidales</taxon>
        <taxon>Tannerellaceae</taxon>
        <taxon>Tannerella</taxon>
    </lineage>
</organism>
<reference evidence="2 3" key="1">
    <citation type="submission" date="2018-11" db="EMBL/GenBank/DDBJ databases">
        <title>Genomes From Bacteria Associated with the Canine Oral Cavity: a Test Case for Automated Genome-Based Taxonomic Assignment.</title>
        <authorList>
            <person name="Coil D.A."/>
            <person name="Jospin G."/>
            <person name="Darling A.E."/>
            <person name="Wallis C."/>
            <person name="Davis I.J."/>
            <person name="Harris S."/>
            <person name="Eisen J.A."/>
            <person name="Holcombe L.J."/>
            <person name="O'Flynn C."/>
        </authorList>
    </citation>
    <scope>NUCLEOTIDE SEQUENCE [LARGE SCALE GENOMIC DNA]</scope>
    <source>
        <strain evidence="2 3">OH2617_COT-023</strain>
    </source>
</reference>
<proteinExistence type="predicted"/>
<comment type="caution">
    <text evidence="2">The sequence shown here is derived from an EMBL/GenBank/DDBJ whole genome shotgun (WGS) entry which is preliminary data.</text>
</comment>
<dbReference type="EMBL" id="RQYS01000017">
    <property type="protein sequence ID" value="RRD62089.1"/>
    <property type="molecule type" value="Genomic_DNA"/>
</dbReference>
<dbReference type="Pfam" id="PF14133">
    <property type="entry name" value="DUF4300"/>
    <property type="match status" value="1"/>
</dbReference>
<sequence>MNRHYIYIAATLAFVMTIAWGCRSNKQKNNALEATQDTPTVTYSNLLDKQTQEEVSKAMANAGIASENVASFLQNVEQFNDAIEGHGLVSSGFVKLDSILPQYDEVAIQTNWDEKHPEFAGYNCRITSYDLLKDFIAVDQPADKHPTTLMFDEETLDNCGRTLFSSVERQAFRNLFAPVPTPNEKEIDKHLKNIQDYWQRKGIRFIHKNDPTKASLISVVMHSAITPEESFLFVGHAGVLLPIGNQLLFVEKLTFQAPYQVIRFNNRSELNNYLMKMYDVEWGQPTASPFLMENDSLLEGYRPNPDKRAED</sequence>
<evidence type="ECO:0000259" key="1">
    <source>
        <dbReference type="Pfam" id="PF14133"/>
    </source>
</evidence>
<dbReference type="InterPro" id="IPR025389">
    <property type="entry name" value="DUF4300"/>
</dbReference>
<name>A0A3P1XTI9_TANFO</name>
<gene>
    <name evidence="2" type="ORF">EII40_04890</name>
</gene>
<dbReference type="Proteomes" id="UP000278609">
    <property type="component" value="Unassembled WGS sequence"/>
</dbReference>
<evidence type="ECO:0000313" key="2">
    <source>
        <dbReference type="EMBL" id="RRD62089.1"/>
    </source>
</evidence>
<feature type="domain" description="DUF4300" evidence="1">
    <location>
        <begin position="42"/>
        <end position="298"/>
    </location>
</feature>
<accession>A0A3P1XTI9</accession>